<dbReference type="Proteomes" id="UP001497522">
    <property type="component" value="Chromosome 8"/>
</dbReference>
<feature type="signal peptide" evidence="1">
    <location>
        <begin position="1"/>
        <end position="21"/>
    </location>
</feature>
<name>A0ABP1BXF1_9BRYO</name>
<keyword evidence="3" id="KW-1185">Reference proteome</keyword>
<protein>
    <submittedName>
        <fullName evidence="2">Uncharacterized protein</fullName>
    </submittedName>
</protein>
<accession>A0ABP1BXF1</accession>
<feature type="chain" id="PRO_5046766589" evidence="1">
    <location>
        <begin position="22"/>
        <end position="95"/>
    </location>
</feature>
<gene>
    <name evidence="2" type="ORF">CSSPJE1EN2_LOCUS22513</name>
</gene>
<evidence type="ECO:0000313" key="2">
    <source>
        <dbReference type="EMBL" id="CAK9881114.1"/>
    </source>
</evidence>
<evidence type="ECO:0000313" key="3">
    <source>
        <dbReference type="Proteomes" id="UP001497522"/>
    </source>
</evidence>
<dbReference type="EMBL" id="OZ023709">
    <property type="protein sequence ID" value="CAK9881114.1"/>
    <property type="molecule type" value="Genomic_DNA"/>
</dbReference>
<organism evidence="2 3">
    <name type="scientific">Sphagnum jensenii</name>
    <dbReference type="NCBI Taxonomy" id="128206"/>
    <lineage>
        <taxon>Eukaryota</taxon>
        <taxon>Viridiplantae</taxon>
        <taxon>Streptophyta</taxon>
        <taxon>Embryophyta</taxon>
        <taxon>Bryophyta</taxon>
        <taxon>Sphagnophytina</taxon>
        <taxon>Sphagnopsida</taxon>
        <taxon>Sphagnales</taxon>
        <taxon>Sphagnaceae</taxon>
        <taxon>Sphagnum</taxon>
    </lineage>
</organism>
<keyword evidence="1" id="KW-0732">Signal</keyword>
<proteinExistence type="predicted"/>
<reference evidence="2" key="1">
    <citation type="submission" date="2024-03" db="EMBL/GenBank/DDBJ databases">
        <authorList>
            <consortium name="ELIXIR-Norway"/>
            <consortium name="Elixir Norway"/>
        </authorList>
    </citation>
    <scope>NUCLEOTIDE SEQUENCE</scope>
</reference>
<sequence length="95" mass="11371">MGKWVCYICLLPLKSFLGCFSQIPMTKQVERPVCEVDLVLWQLLQWHRRIAAQGMINRFSPAEPQTFHQLRAELAAIWSPHKDWRHLWRITKWAK</sequence>
<evidence type="ECO:0000256" key="1">
    <source>
        <dbReference type="SAM" id="SignalP"/>
    </source>
</evidence>